<protein>
    <submittedName>
        <fullName evidence="1">Phage regulator Rha-like protein</fullName>
    </submittedName>
</protein>
<dbReference type="AlphaFoldDB" id="A0A7W5Z285"/>
<dbReference type="EMBL" id="JACICC010000002">
    <property type="protein sequence ID" value="MBB3808763.1"/>
    <property type="molecule type" value="Genomic_DNA"/>
</dbReference>
<accession>A0A7W5Z285</accession>
<evidence type="ECO:0000313" key="1">
    <source>
        <dbReference type="EMBL" id="MBB3808763.1"/>
    </source>
</evidence>
<evidence type="ECO:0000313" key="2">
    <source>
        <dbReference type="Proteomes" id="UP000537592"/>
    </source>
</evidence>
<sequence length="407" mass="44852">MAAKANSTRTSVAHQTSDIDPNTLPDLYSIVITGPDSEVLTSGERHVFSRTDLYGKGTLVLLWRRPDLAKPGQELIFAQLKSDIPTGARFGGPTPPGVDDVIFAETISTKQQMSFKIAGLLAIHKWLGPLKRGQHVHEFVQQHVEAKKEPAAMIQNAPVQQNALSPFIGVGAGAGPLTMSSREIAELTEKRHDNVVRDIRALLDAVLPGWAKDSSVLRDQGISITYDNRGYISEIRLPKDLTITLVAGYDAPLRLKIIRRWLELEAAQPKAPAAPTTYLDALKALVASEEAKQIAEQRALTAERTKAEIGTRREATAMNTASQAVKKANKLEVELDRSQEYATVKRMSMLYHGQEFNWRLLKRASIEMGIPAIDVFDQNYGSVKAYHADVWQEAYALDIPGRDDVAA</sequence>
<comment type="caution">
    <text evidence="1">The sequence shown here is derived from an EMBL/GenBank/DDBJ whole genome shotgun (WGS) entry which is preliminary data.</text>
</comment>
<keyword evidence="2" id="KW-1185">Reference proteome</keyword>
<organism evidence="1 2">
    <name type="scientific">Pseudochelatococcus contaminans</name>
    <dbReference type="NCBI Taxonomy" id="1538103"/>
    <lineage>
        <taxon>Bacteria</taxon>
        <taxon>Pseudomonadati</taxon>
        <taxon>Pseudomonadota</taxon>
        <taxon>Alphaproteobacteria</taxon>
        <taxon>Hyphomicrobiales</taxon>
        <taxon>Chelatococcaceae</taxon>
        <taxon>Pseudochelatococcus</taxon>
    </lineage>
</organism>
<dbReference type="RefSeq" id="WP_210281538.1">
    <property type="nucleotide sequence ID" value="NZ_JACICC010000002.1"/>
</dbReference>
<dbReference type="Proteomes" id="UP000537592">
    <property type="component" value="Unassembled WGS sequence"/>
</dbReference>
<gene>
    <name evidence="1" type="ORF">FHS81_000833</name>
</gene>
<name>A0A7W5Z285_9HYPH</name>
<proteinExistence type="predicted"/>
<dbReference type="InterPro" id="IPR014054">
    <property type="entry name" value="Phage_regulatory_Rha"/>
</dbReference>
<reference evidence="1 2" key="1">
    <citation type="submission" date="2020-08" db="EMBL/GenBank/DDBJ databases">
        <title>Genomic Encyclopedia of Type Strains, Phase IV (KMG-IV): sequencing the most valuable type-strain genomes for metagenomic binning, comparative biology and taxonomic classification.</title>
        <authorList>
            <person name="Goeker M."/>
        </authorList>
    </citation>
    <scope>NUCLEOTIDE SEQUENCE [LARGE SCALE GENOMIC DNA]</scope>
    <source>
        <strain evidence="1 2">DSM 28760</strain>
    </source>
</reference>
<dbReference type="Pfam" id="PF09669">
    <property type="entry name" value="Phage_pRha"/>
    <property type="match status" value="1"/>
</dbReference>